<feature type="transmembrane region" description="Helical" evidence="9">
    <location>
        <begin position="109"/>
        <end position="127"/>
    </location>
</feature>
<dbReference type="InterPro" id="IPR036890">
    <property type="entry name" value="HATPase_C_sf"/>
</dbReference>
<feature type="transmembrane region" description="Helical" evidence="9">
    <location>
        <begin position="310"/>
        <end position="329"/>
    </location>
</feature>
<dbReference type="SUPFAM" id="SSF55874">
    <property type="entry name" value="ATPase domain of HSP90 chaperone/DNA topoisomerase II/histidine kinase"/>
    <property type="match status" value="1"/>
</dbReference>
<evidence type="ECO:0000256" key="7">
    <source>
        <dbReference type="ARBA" id="ARBA00022840"/>
    </source>
</evidence>
<evidence type="ECO:0000256" key="8">
    <source>
        <dbReference type="ARBA" id="ARBA00023012"/>
    </source>
</evidence>
<accession>A0ABQ4GVP0</accession>
<organism evidence="13 14">
    <name type="scientific">Microbispora siamensis</name>
    <dbReference type="NCBI Taxonomy" id="564413"/>
    <lineage>
        <taxon>Bacteria</taxon>
        <taxon>Bacillati</taxon>
        <taxon>Actinomycetota</taxon>
        <taxon>Actinomycetes</taxon>
        <taxon>Streptosporangiales</taxon>
        <taxon>Streptosporangiaceae</taxon>
        <taxon>Microbispora</taxon>
    </lineage>
</organism>
<dbReference type="EMBL" id="BOOF01000041">
    <property type="protein sequence ID" value="GIH65502.1"/>
    <property type="molecule type" value="Genomic_DNA"/>
</dbReference>
<feature type="transmembrane region" description="Helical" evidence="9">
    <location>
        <begin position="362"/>
        <end position="383"/>
    </location>
</feature>
<comment type="caution">
    <text evidence="13">The sequence shown here is derived from an EMBL/GenBank/DDBJ whole genome shotgun (WGS) entry which is preliminary data.</text>
</comment>
<dbReference type="EC" id="2.7.13.3" evidence="2"/>
<comment type="catalytic activity">
    <reaction evidence="1">
        <text>ATP + protein L-histidine = ADP + protein N-phospho-L-histidine.</text>
        <dbReference type="EC" id="2.7.13.3"/>
    </reaction>
</comment>
<dbReference type="Gene3D" id="1.20.5.1930">
    <property type="match status" value="1"/>
</dbReference>
<evidence type="ECO:0000256" key="1">
    <source>
        <dbReference type="ARBA" id="ARBA00000085"/>
    </source>
</evidence>
<dbReference type="Gene3D" id="3.30.565.10">
    <property type="entry name" value="Histidine kinase-like ATPase, C-terminal domain"/>
    <property type="match status" value="1"/>
</dbReference>
<dbReference type="InterPro" id="IPR011712">
    <property type="entry name" value="Sig_transdc_His_kin_sub3_dim/P"/>
</dbReference>
<keyword evidence="4" id="KW-0808">Transferase</keyword>
<keyword evidence="9" id="KW-1133">Transmembrane helix</keyword>
<evidence type="ECO:0000256" key="2">
    <source>
        <dbReference type="ARBA" id="ARBA00012438"/>
    </source>
</evidence>
<gene>
    <name evidence="13" type="ORF">Msi02_63190</name>
</gene>
<keyword evidence="7" id="KW-0067">ATP-binding</keyword>
<evidence type="ECO:0000259" key="11">
    <source>
        <dbReference type="Pfam" id="PF07730"/>
    </source>
</evidence>
<protein>
    <recommendedName>
        <fullName evidence="2">histidine kinase</fullName>
        <ecNumber evidence="2">2.7.13.3</ecNumber>
    </recommendedName>
</protein>
<evidence type="ECO:0000256" key="3">
    <source>
        <dbReference type="ARBA" id="ARBA00022553"/>
    </source>
</evidence>
<keyword evidence="5" id="KW-0547">Nucleotide-binding</keyword>
<evidence type="ECO:0000259" key="12">
    <source>
        <dbReference type="Pfam" id="PF23539"/>
    </source>
</evidence>
<dbReference type="InterPro" id="IPR050482">
    <property type="entry name" value="Sensor_HK_TwoCompSys"/>
</dbReference>
<keyword evidence="8" id="KW-0902">Two-component regulatory system</keyword>
<feature type="domain" description="DUF7134" evidence="12">
    <location>
        <begin position="16"/>
        <end position="152"/>
    </location>
</feature>
<evidence type="ECO:0000256" key="4">
    <source>
        <dbReference type="ARBA" id="ARBA00022679"/>
    </source>
</evidence>
<feature type="transmembrane region" description="Helical" evidence="9">
    <location>
        <begin position="12"/>
        <end position="34"/>
    </location>
</feature>
<keyword evidence="3" id="KW-0597">Phosphoprotein</keyword>
<dbReference type="RefSeq" id="WP_204051533.1">
    <property type="nucleotide sequence ID" value="NZ_BOOF01000041.1"/>
</dbReference>
<feature type="domain" description="Signal transduction histidine kinase subgroup 3 dimerisation and phosphoacceptor" evidence="11">
    <location>
        <begin position="445"/>
        <end position="506"/>
    </location>
</feature>
<evidence type="ECO:0000256" key="6">
    <source>
        <dbReference type="ARBA" id="ARBA00022777"/>
    </source>
</evidence>
<feature type="transmembrane region" description="Helical" evidence="9">
    <location>
        <begin position="40"/>
        <end position="57"/>
    </location>
</feature>
<dbReference type="PANTHER" id="PTHR24421:SF10">
    <property type="entry name" value="NITRATE_NITRITE SENSOR PROTEIN NARQ"/>
    <property type="match status" value="1"/>
</dbReference>
<evidence type="ECO:0000313" key="13">
    <source>
        <dbReference type="EMBL" id="GIH65502.1"/>
    </source>
</evidence>
<reference evidence="13 14" key="1">
    <citation type="submission" date="2021-01" db="EMBL/GenBank/DDBJ databases">
        <title>Whole genome shotgun sequence of Microbispora siamensis NBRC 104113.</title>
        <authorList>
            <person name="Komaki H."/>
            <person name="Tamura T."/>
        </authorList>
    </citation>
    <scope>NUCLEOTIDE SEQUENCE [LARGE SCALE GENOMIC DNA]</scope>
    <source>
        <strain evidence="13 14">NBRC 104113</strain>
    </source>
</reference>
<dbReference type="Pfam" id="PF02518">
    <property type="entry name" value="HATPase_c"/>
    <property type="match status" value="1"/>
</dbReference>
<proteinExistence type="predicted"/>
<evidence type="ECO:0000259" key="10">
    <source>
        <dbReference type="Pfam" id="PF02518"/>
    </source>
</evidence>
<dbReference type="InterPro" id="IPR003594">
    <property type="entry name" value="HATPase_dom"/>
</dbReference>
<keyword evidence="9" id="KW-0472">Membrane</keyword>
<feature type="domain" description="Histidine kinase/HSP90-like ATPase" evidence="10">
    <location>
        <begin position="555"/>
        <end position="643"/>
    </location>
</feature>
<dbReference type="CDD" id="cd16917">
    <property type="entry name" value="HATPase_UhpB-NarQ-NarX-like"/>
    <property type="match status" value="1"/>
</dbReference>
<dbReference type="Pfam" id="PF07730">
    <property type="entry name" value="HisKA_3"/>
    <property type="match status" value="1"/>
</dbReference>
<dbReference type="Pfam" id="PF23539">
    <property type="entry name" value="DUF7134"/>
    <property type="match status" value="1"/>
</dbReference>
<dbReference type="PANTHER" id="PTHR24421">
    <property type="entry name" value="NITRATE/NITRITE SENSOR PROTEIN NARX-RELATED"/>
    <property type="match status" value="1"/>
</dbReference>
<feature type="transmembrane region" description="Helical" evidence="9">
    <location>
        <begin position="335"/>
        <end position="355"/>
    </location>
</feature>
<evidence type="ECO:0000256" key="9">
    <source>
        <dbReference type="SAM" id="Phobius"/>
    </source>
</evidence>
<keyword evidence="9" id="KW-0812">Transmembrane</keyword>
<name>A0ABQ4GVP0_9ACTN</name>
<keyword evidence="14" id="KW-1185">Reference proteome</keyword>
<keyword evidence="6" id="KW-0418">Kinase</keyword>
<sequence>MDQLFPPYRWGTAVSGDLLLAAALALVMAAAAALDGPATLSGRVGAVVAAGGLLALAHRRRRPATAVAVVTVVTVTEVVASPQASTAPAFLAIMVATYSLGAYASTWPLVAGLALATAGVATAQYLGPSQGYSRASADTFLVASLVLAPAVVGGVVGARDRLGRRLDAGTERLRAARDERIAEELSRERRRVFGALDVLLRGLDETRRHAAVTGLADVTALERIARDLLTRMRTLVGELRAPSTGDRRPVREVAELRTQVREALAIANLPETAWSGLRPAGRWTLVAPKWRDGVPARVAAPLDWARRHPLTCAVICLAVTLAYTAATASPDPFDGLAPCGVLVVSPFILGVACPIRRALAGLALCLLGCAGLGLAGSAALITAPEATALITAPEAAGAVAVIVGCWAAGRVLRGGAEALAARARTTIAVAEETRRSATAALDEQRARLARDLHDAAGHMMTVIVLQATAARRVWETRPDLAGEHVAVLRRTLAEALGELRPLLLSLALADVPATIGLGGLPTLAERASGCGLRVALEVDQDTGTGAPLPRAVDAAAYRIVQEALTNAARHAPGAFVRVRITRTRRTLAVDVSNTPPADRPALSTSAGHGLSGMAERSAACGGTFAAGPRPGGGFGVRAAFPLEEAA</sequence>
<dbReference type="Proteomes" id="UP000660454">
    <property type="component" value="Unassembled WGS sequence"/>
</dbReference>
<feature type="transmembrane region" description="Helical" evidence="9">
    <location>
        <begin position="139"/>
        <end position="158"/>
    </location>
</feature>
<evidence type="ECO:0000313" key="14">
    <source>
        <dbReference type="Proteomes" id="UP000660454"/>
    </source>
</evidence>
<evidence type="ECO:0000256" key="5">
    <source>
        <dbReference type="ARBA" id="ARBA00022741"/>
    </source>
</evidence>
<dbReference type="InterPro" id="IPR055558">
    <property type="entry name" value="DUF7134"/>
</dbReference>